<protein>
    <recommendedName>
        <fullName evidence="6 7">Large ribosomal subunit protein uL18</fullName>
    </recommendedName>
</protein>
<dbReference type="Gene3D" id="3.30.420.100">
    <property type="match status" value="1"/>
</dbReference>
<evidence type="ECO:0000313" key="8">
    <source>
        <dbReference type="EMBL" id="MFL0206585.1"/>
    </source>
</evidence>
<evidence type="ECO:0000256" key="3">
    <source>
        <dbReference type="ARBA" id="ARBA00022884"/>
    </source>
</evidence>
<dbReference type="EMBL" id="JBEWZF010000002">
    <property type="protein sequence ID" value="MFL0298386.1"/>
    <property type="molecule type" value="Genomic_DNA"/>
</dbReference>
<organism evidence="9 10">
    <name type="scientific">Aquirufa novilacunae</name>
    <dbReference type="NCBI Taxonomy" id="3139305"/>
    <lineage>
        <taxon>Bacteria</taxon>
        <taxon>Pseudomonadati</taxon>
        <taxon>Bacteroidota</taxon>
        <taxon>Cytophagia</taxon>
        <taxon>Cytophagales</taxon>
        <taxon>Flectobacillaceae</taxon>
        <taxon>Aquirufa</taxon>
    </lineage>
</organism>
<proteinExistence type="inferred from homology"/>
<evidence type="ECO:0000313" key="9">
    <source>
        <dbReference type="EMBL" id="MFL0298386.1"/>
    </source>
</evidence>
<comment type="similarity">
    <text evidence="1 7">Belongs to the universal ribosomal protein uL18 family.</text>
</comment>
<dbReference type="RefSeq" id="WP_406778152.1">
    <property type="nucleotide sequence ID" value="NZ_JBEWZF010000002.1"/>
</dbReference>
<dbReference type="PANTHER" id="PTHR12899:SF3">
    <property type="entry name" value="LARGE RIBOSOMAL SUBUNIT PROTEIN UL18M"/>
    <property type="match status" value="1"/>
</dbReference>
<gene>
    <name evidence="7 9" type="primary">rplR</name>
    <name evidence="9" type="ORF">AAE961_05855</name>
    <name evidence="8" type="ORF">V7S74_07500</name>
</gene>
<evidence type="ECO:0000256" key="2">
    <source>
        <dbReference type="ARBA" id="ARBA00022730"/>
    </source>
</evidence>
<dbReference type="SUPFAM" id="SSF53137">
    <property type="entry name" value="Translational machinery components"/>
    <property type="match status" value="1"/>
</dbReference>
<evidence type="ECO:0000256" key="7">
    <source>
        <dbReference type="HAMAP-Rule" id="MF_01337"/>
    </source>
</evidence>
<dbReference type="Proteomes" id="UP001623553">
    <property type="component" value="Unassembled WGS sequence"/>
</dbReference>
<comment type="subunit">
    <text evidence="7">Part of the 50S ribosomal subunit; part of the 5S rRNA/L5/L18/L25 subcomplex. Contacts the 5S and 23S rRNAs.</text>
</comment>
<keyword evidence="3 7" id="KW-0694">RNA-binding</keyword>
<dbReference type="GO" id="GO:0005840">
    <property type="term" value="C:ribosome"/>
    <property type="evidence" value="ECO:0007669"/>
    <property type="project" value="UniProtKB-KW"/>
</dbReference>
<evidence type="ECO:0000256" key="1">
    <source>
        <dbReference type="ARBA" id="ARBA00007116"/>
    </source>
</evidence>
<comment type="function">
    <text evidence="7">This is one of the proteins that bind and probably mediate the attachment of the 5S RNA into the large ribosomal subunit, where it forms part of the central protuberance.</text>
</comment>
<keyword evidence="5 7" id="KW-0687">Ribonucleoprotein</keyword>
<comment type="caution">
    <text evidence="9">The sequence shown here is derived from an EMBL/GenBank/DDBJ whole genome shotgun (WGS) entry which is preliminary data.</text>
</comment>
<dbReference type="CDD" id="cd00432">
    <property type="entry name" value="Ribosomal_L18_L5e"/>
    <property type="match status" value="1"/>
</dbReference>
<keyword evidence="10" id="KW-1185">Reference proteome</keyword>
<accession>A0ABW8U1N9</accession>
<dbReference type="EMBL" id="JBEWZG010000002">
    <property type="protein sequence ID" value="MFL0206585.1"/>
    <property type="molecule type" value="Genomic_DNA"/>
</dbReference>
<dbReference type="NCBIfam" id="TIGR00060">
    <property type="entry name" value="L18_bact"/>
    <property type="match status" value="1"/>
</dbReference>
<evidence type="ECO:0000256" key="4">
    <source>
        <dbReference type="ARBA" id="ARBA00022980"/>
    </source>
</evidence>
<dbReference type="HAMAP" id="MF_01337_B">
    <property type="entry name" value="Ribosomal_uL18_B"/>
    <property type="match status" value="1"/>
</dbReference>
<dbReference type="InterPro" id="IPR004389">
    <property type="entry name" value="Ribosomal_uL18_bac-type"/>
</dbReference>
<dbReference type="InterPro" id="IPR057268">
    <property type="entry name" value="Ribosomal_L18"/>
</dbReference>
<evidence type="ECO:0000313" key="11">
    <source>
        <dbReference type="Proteomes" id="UP001623559"/>
    </source>
</evidence>
<keyword evidence="4 7" id="KW-0689">Ribosomal protein</keyword>
<sequence length="115" mass="12513">MATTKNLRRTRIKRAIRAKIAGTAERPRLTVYRSNSALYAQLVDDLAGKTIMSATSYTKDKVNNNIEAAKSVGLAIAAKAKAAGIEKVVFDRNGYLYHGRIKSLAEGAREGGLQF</sequence>
<evidence type="ECO:0000256" key="6">
    <source>
        <dbReference type="ARBA" id="ARBA00035197"/>
    </source>
</evidence>
<dbReference type="PANTHER" id="PTHR12899">
    <property type="entry name" value="39S RIBOSOMAL PROTEIN L18, MITOCHONDRIAL"/>
    <property type="match status" value="1"/>
</dbReference>
<dbReference type="Pfam" id="PF00861">
    <property type="entry name" value="Ribosomal_L18p"/>
    <property type="match status" value="1"/>
</dbReference>
<evidence type="ECO:0000256" key="5">
    <source>
        <dbReference type="ARBA" id="ARBA00023274"/>
    </source>
</evidence>
<keyword evidence="2 7" id="KW-0699">rRNA-binding</keyword>
<reference evidence="10 11" key="1">
    <citation type="submission" date="2024-07" db="EMBL/GenBank/DDBJ databases">
        <authorList>
            <person name="Pitt A."/>
            <person name="Hahn M.W."/>
        </authorList>
    </citation>
    <scope>NUCLEOTIDE SEQUENCE [LARGE SCALE GENOMIC DNA]</scope>
    <source>
        <strain evidence="8 11">2-AUSEE-184A6</strain>
        <strain evidence="9 10">2-BAHN-186B</strain>
    </source>
</reference>
<dbReference type="InterPro" id="IPR005484">
    <property type="entry name" value="Ribosomal_uL18_bac/plant/anim"/>
</dbReference>
<dbReference type="Proteomes" id="UP001623559">
    <property type="component" value="Unassembled WGS sequence"/>
</dbReference>
<name>A0ABW8U1N9_9BACT</name>
<evidence type="ECO:0000313" key="10">
    <source>
        <dbReference type="Proteomes" id="UP001623553"/>
    </source>
</evidence>